<accession>A0ABV4WWH5</accession>
<reference evidence="2 3" key="1">
    <citation type="submission" date="2024-09" db="EMBL/GenBank/DDBJ databases">
        <title>Floridaenema gen nov. (Aerosakkonemataceae, Aerosakkonematales ord. nov., Cyanobacteria) from benthic tropical and subtropical fresh waters, with the description of four new species.</title>
        <authorList>
            <person name="Moretto J.A."/>
            <person name="Berthold D.E."/>
            <person name="Lefler F.W."/>
            <person name="Huang I.-S."/>
            <person name="Laughinghouse H. IV."/>
        </authorList>
    </citation>
    <scope>NUCLEOTIDE SEQUENCE [LARGE SCALE GENOMIC DNA]</scope>
    <source>
        <strain evidence="2 3">BLCC-F167</strain>
    </source>
</reference>
<dbReference type="InterPro" id="IPR005801">
    <property type="entry name" value="ADC_synthase"/>
</dbReference>
<dbReference type="SUPFAM" id="SSF56322">
    <property type="entry name" value="ADC synthase"/>
    <property type="match status" value="1"/>
</dbReference>
<dbReference type="Gene3D" id="1.10.1200.10">
    <property type="entry name" value="ACP-like"/>
    <property type="match status" value="1"/>
</dbReference>
<dbReference type="EMBL" id="JBHFNT010000289">
    <property type="protein sequence ID" value="MFB2839026.1"/>
    <property type="molecule type" value="Genomic_DNA"/>
</dbReference>
<evidence type="ECO:0000313" key="2">
    <source>
        <dbReference type="EMBL" id="MFB2839026.1"/>
    </source>
</evidence>
<keyword evidence="3" id="KW-1185">Reference proteome</keyword>
<comment type="caution">
    <text evidence="2">The sequence shown here is derived from an EMBL/GenBank/DDBJ whole genome shotgun (WGS) entry which is preliminary data.</text>
</comment>
<dbReference type="InterPro" id="IPR019999">
    <property type="entry name" value="Anth_synth_I-like"/>
</dbReference>
<protein>
    <submittedName>
        <fullName evidence="2">Chorismate-binding protein</fullName>
    </submittedName>
</protein>
<name>A0ABV4WWH5_9CYAN</name>
<dbReference type="InterPro" id="IPR036736">
    <property type="entry name" value="ACP-like_sf"/>
</dbReference>
<dbReference type="Gene3D" id="3.60.120.10">
    <property type="entry name" value="Anthranilate synthase"/>
    <property type="match status" value="2"/>
</dbReference>
<dbReference type="InterPro" id="IPR015890">
    <property type="entry name" value="Chorismate_C"/>
</dbReference>
<sequence>MDSSKPIDTLKAILIDLGIPKESLHQGVLLQEDLQLDSTEIVEIALGLKRRLGVSVKLEGRQDMTLDQVCQKVEAAISVRSEHALSIWLAQSELSSFCLPETVRVFNFMEVKKYRCVQHLSSIYAGGIGWVDSNGESDLAIAIRSVYQYDNEIYLNAGAGIVAESVPRNEYIESVNKMKTMLTNLVLEF</sequence>
<proteinExistence type="predicted"/>
<evidence type="ECO:0000259" key="1">
    <source>
        <dbReference type="Pfam" id="PF00425"/>
    </source>
</evidence>
<dbReference type="PANTHER" id="PTHR11236">
    <property type="entry name" value="AMINOBENZOATE/ANTHRANILATE SYNTHASE"/>
    <property type="match status" value="1"/>
</dbReference>
<gene>
    <name evidence="2" type="ORF">ACE1CA_31430</name>
</gene>
<dbReference type="RefSeq" id="WP_413281316.1">
    <property type="nucleotide sequence ID" value="NZ_JBHFNT010000289.1"/>
</dbReference>
<dbReference type="PANTHER" id="PTHR11236:SF9">
    <property type="entry name" value="ANTHRANILATE SYNTHASE COMPONENT 1"/>
    <property type="match status" value="1"/>
</dbReference>
<dbReference type="Pfam" id="PF00425">
    <property type="entry name" value="Chorismate_bind"/>
    <property type="match status" value="1"/>
</dbReference>
<dbReference type="Proteomes" id="UP001576780">
    <property type="component" value="Unassembled WGS sequence"/>
</dbReference>
<feature type="domain" description="Chorismate-utilising enzyme C-terminal" evidence="1">
    <location>
        <begin position="123"/>
        <end position="177"/>
    </location>
</feature>
<organism evidence="2 3">
    <name type="scientific">Floridaenema evergladense BLCC-F167</name>
    <dbReference type="NCBI Taxonomy" id="3153639"/>
    <lineage>
        <taxon>Bacteria</taxon>
        <taxon>Bacillati</taxon>
        <taxon>Cyanobacteriota</taxon>
        <taxon>Cyanophyceae</taxon>
        <taxon>Oscillatoriophycideae</taxon>
        <taxon>Aerosakkonematales</taxon>
        <taxon>Aerosakkonemataceae</taxon>
        <taxon>Floridanema</taxon>
        <taxon>Floridanema evergladense</taxon>
    </lineage>
</organism>
<evidence type="ECO:0000313" key="3">
    <source>
        <dbReference type="Proteomes" id="UP001576780"/>
    </source>
</evidence>